<sequence length="46" mass="4888">MASLYTGTTPAVVTNAKGLHLITSSTPNGNEVQIPLEELKDIYGLE</sequence>
<dbReference type="EMBL" id="LXJU01000002">
    <property type="protein sequence ID" value="OGE57436.1"/>
    <property type="molecule type" value="Genomic_DNA"/>
</dbReference>
<organism evidence="1 2">
    <name type="scientific">Penicillium arizonense</name>
    <dbReference type="NCBI Taxonomy" id="1835702"/>
    <lineage>
        <taxon>Eukaryota</taxon>
        <taxon>Fungi</taxon>
        <taxon>Dikarya</taxon>
        <taxon>Ascomycota</taxon>
        <taxon>Pezizomycotina</taxon>
        <taxon>Eurotiomycetes</taxon>
        <taxon>Eurotiomycetidae</taxon>
        <taxon>Eurotiales</taxon>
        <taxon>Aspergillaceae</taxon>
        <taxon>Penicillium</taxon>
    </lineage>
</organism>
<evidence type="ECO:0000313" key="1">
    <source>
        <dbReference type="EMBL" id="OGE57436.1"/>
    </source>
</evidence>
<dbReference type="OrthoDB" id="422574at2759"/>
<evidence type="ECO:0000313" key="2">
    <source>
        <dbReference type="Proteomes" id="UP000177622"/>
    </source>
</evidence>
<name>A0A1F5LWH1_PENAI</name>
<dbReference type="RefSeq" id="XP_022492861.1">
    <property type="nucleotide sequence ID" value="XM_022627882.1"/>
</dbReference>
<dbReference type="STRING" id="1835702.A0A1F5LWH1"/>
<gene>
    <name evidence="1" type="ORF">PENARI_c002G10926</name>
</gene>
<proteinExistence type="predicted"/>
<protein>
    <submittedName>
        <fullName evidence="1">Uncharacterized protein</fullName>
    </submittedName>
</protein>
<dbReference type="Proteomes" id="UP000177622">
    <property type="component" value="Unassembled WGS sequence"/>
</dbReference>
<accession>A0A1F5LWH1</accession>
<keyword evidence="2" id="KW-1185">Reference proteome</keyword>
<comment type="caution">
    <text evidence="1">The sequence shown here is derived from an EMBL/GenBank/DDBJ whole genome shotgun (WGS) entry which is preliminary data.</text>
</comment>
<reference evidence="1 2" key="1">
    <citation type="journal article" date="2016" name="Sci. Rep.">
        <title>Penicillium arizonense, a new, genome sequenced fungal species, reveals a high chemical diversity in secreted metabolites.</title>
        <authorList>
            <person name="Grijseels S."/>
            <person name="Nielsen J.C."/>
            <person name="Randelovic M."/>
            <person name="Nielsen J."/>
            <person name="Nielsen K.F."/>
            <person name="Workman M."/>
            <person name="Frisvad J.C."/>
        </authorList>
    </citation>
    <scope>NUCLEOTIDE SEQUENCE [LARGE SCALE GENOMIC DNA]</scope>
    <source>
        <strain evidence="1 2">CBS 141311</strain>
    </source>
</reference>
<dbReference type="AlphaFoldDB" id="A0A1F5LWH1"/>
<dbReference type="GeneID" id="34572616"/>